<dbReference type="GO" id="GO:0006265">
    <property type="term" value="P:DNA topological change"/>
    <property type="evidence" value="ECO:0007669"/>
    <property type="project" value="InterPro"/>
</dbReference>
<dbReference type="Gene3D" id="6.10.10.80">
    <property type="entry name" value="Small, acid-soluble spore protein, alpha/beta type-like"/>
    <property type="match status" value="1"/>
</dbReference>
<evidence type="ECO:0000256" key="1">
    <source>
        <dbReference type="ARBA" id="ARBA00003863"/>
    </source>
</evidence>
<dbReference type="GO" id="GO:0003690">
    <property type="term" value="F:double-stranded DNA binding"/>
    <property type="evidence" value="ECO:0007669"/>
    <property type="project" value="InterPro"/>
</dbReference>
<dbReference type="RefSeq" id="WP_093046543.1">
    <property type="nucleotide sequence ID" value="NZ_FNQR01000022.1"/>
</dbReference>
<dbReference type="EMBL" id="FNQR01000022">
    <property type="protein sequence ID" value="SEB16484.1"/>
    <property type="molecule type" value="Genomic_DNA"/>
</dbReference>
<dbReference type="InterPro" id="IPR038300">
    <property type="entry name" value="SASP_sf_alpha/beta"/>
</dbReference>
<sequence>MGRRNKILVPEAREGLDQLKENLLNERYGTNDKYEIAQEQNVPISEGYNGEIKAKDAGRMGGAIGGSMVRELVKMAEQQLGQSKEQHK</sequence>
<protein>
    <submittedName>
        <fullName evidence="2">Small, acid-soluble spore protein, alpha/beta type</fullName>
    </submittedName>
</protein>
<reference evidence="3" key="1">
    <citation type="submission" date="2016-10" db="EMBL/GenBank/DDBJ databases">
        <authorList>
            <person name="Varghese N."/>
            <person name="Submissions S."/>
        </authorList>
    </citation>
    <scope>NUCLEOTIDE SEQUENCE [LARGE SCALE GENOMIC DNA]</scope>
    <source>
        <strain evidence="3">CCM7597</strain>
    </source>
</reference>
<keyword evidence="3" id="KW-1185">Reference proteome</keyword>
<organism evidence="2 3">
    <name type="scientific">Thalassobacillus cyri</name>
    <dbReference type="NCBI Taxonomy" id="571932"/>
    <lineage>
        <taxon>Bacteria</taxon>
        <taxon>Bacillati</taxon>
        <taxon>Bacillota</taxon>
        <taxon>Bacilli</taxon>
        <taxon>Bacillales</taxon>
        <taxon>Bacillaceae</taxon>
        <taxon>Thalassobacillus</taxon>
    </lineage>
</organism>
<dbReference type="AlphaFoldDB" id="A0A1H4H3X5"/>
<dbReference type="Pfam" id="PF00269">
    <property type="entry name" value="SASP"/>
    <property type="match status" value="1"/>
</dbReference>
<name>A0A1H4H3X5_9BACI</name>
<dbReference type="Proteomes" id="UP000198584">
    <property type="component" value="Unassembled WGS sequence"/>
</dbReference>
<evidence type="ECO:0000313" key="3">
    <source>
        <dbReference type="Proteomes" id="UP000198584"/>
    </source>
</evidence>
<dbReference type="InterPro" id="IPR050847">
    <property type="entry name" value="SASP_DNA-binding"/>
</dbReference>
<dbReference type="OrthoDB" id="1683773at2"/>
<dbReference type="PANTHER" id="PTHR36107">
    <property type="entry name" value="SMALL, ACID-SOLUBLE SPORE PROTEIN A"/>
    <property type="match status" value="1"/>
</dbReference>
<dbReference type="STRING" id="571932.SAMN05421743_12225"/>
<dbReference type="InterPro" id="IPR001448">
    <property type="entry name" value="SASP_alpha/beta-type"/>
</dbReference>
<gene>
    <name evidence="2" type="ORF">SAMN05421743_12225</name>
</gene>
<evidence type="ECO:0000313" key="2">
    <source>
        <dbReference type="EMBL" id="SEB16484.1"/>
    </source>
</evidence>
<proteinExistence type="predicted"/>
<accession>A0A1H4H3X5</accession>
<dbReference type="PANTHER" id="PTHR36107:SF1">
    <property type="entry name" value="SMALL, ACID-SOLUBLE SPORE PROTEIN A"/>
    <property type="match status" value="1"/>
</dbReference>
<comment type="function">
    <text evidence="1">SASP are bound to spore DNA. They are double-stranded DNA-binding proteins that cause DNA to change to an a-like conformation. They protect the DNA backbone from chemical and enzymatic cleavage and are thus involved in dormant spore's high resistance to UV light.</text>
</comment>